<evidence type="ECO:0000256" key="1">
    <source>
        <dbReference type="SAM" id="MobiDB-lite"/>
    </source>
</evidence>
<reference evidence="2" key="1">
    <citation type="submission" date="2023-04" db="EMBL/GenBank/DDBJ databases">
        <title>Phytophthora fragariaefolia NBRC 109709.</title>
        <authorList>
            <person name="Ichikawa N."/>
            <person name="Sato H."/>
            <person name="Tonouchi N."/>
        </authorList>
    </citation>
    <scope>NUCLEOTIDE SEQUENCE</scope>
    <source>
        <strain evidence="2">NBRC 109709</strain>
    </source>
</reference>
<accession>A0A9W6WS09</accession>
<proteinExistence type="predicted"/>
<evidence type="ECO:0000313" key="2">
    <source>
        <dbReference type="EMBL" id="GMF24827.1"/>
    </source>
</evidence>
<protein>
    <submittedName>
        <fullName evidence="2">Unnamed protein product</fullName>
    </submittedName>
</protein>
<name>A0A9W6WS09_9STRA</name>
<organism evidence="2 3">
    <name type="scientific">Phytophthora fragariaefolia</name>
    <dbReference type="NCBI Taxonomy" id="1490495"/>
    <lineage>
        <taxon>Eukaryota</taxon>
        <taxon>Sar</taxon>
        <taxon>Stramenopiles</taxon>
        <taxon>Oomycota</taxon>
        <taxon>Peronosporomycetes</taxon>
        <taxon>Peronosporales</taxon>
        <taxon>Peronosporaceae</taxon>
        <taxon>Phytophthora</taxon>
    </lineage>
</organism>
<dbReference type="AlphaFoldDB" id="A0A9W6WS09"/>
<feature type="region of interest" description="Disordered" evidence="1">
    <location>
        <begin position="51"/>
        <end position="82"/>
    </location>
</feature>
<dbReference type="EMBL" id="BSXT01000338">
    <property type="protein sequence ID" value="GMF24827.1"/>
    <property type="molecule type" value="Genomic_DNA"/>
</dbReference>
<gene>
    <name evidence="2" type="ORF">Pfra01_000428300</name>
</gene>
<comment type="caution">
    <text evidence="2">The sequence shown here is derived from an EMBL/GenBank/DDBJ whole genome shotgun (WGS) entry which is preliminary data.</text>
</comment>
<dbReference type="Proteomes" id="UP001165121">
    <property type="component" value="Unassembled WGS sequence"/>
</dbReference>
<evidence type="ECO:0000313" key="3">
    <source>
        <dbReference type="Proteomes" id="UP001165121"/>
    </source>
</evidence>
<sequence>MSKRTTSSRGLSPATVERSLRATIDLADSVDSAMMAAMDTTADKVRSIRFDGKLTRDHGNDEDDDGVNEDEKAEFANVKTTA</sequence>
<keyword evidence="3" id="KW-1185">Reference proteome</keyword>